<comment type="caution">
    <text evidence="3">The sequence shown here is derived from an EMBL/GenBank/DDBJ whole genome shotgun (WGS) entry which is preliminary data.</text>
</comment>
<dbReference type="AlphaFoldDB" id="A0A917H361"/>
<gene>
    <name evidence="3" type="ORF">GCM10011374_32380</name>
</gene>
<dbReference type="InterPro" id="IPR044855">
    <property type="entry name" value="CoA-Trfase_III_dom3_sf"/>
</dbReference>
<keyword evidence="1 3" id="KW-0808">Transferase</keyword>
<dbReference type="InterPro" id="IPR003673">
    <property type="entry name" value="CoA-Trfase_fam_III"/>
</dbReference>
<keyword evidence="4" id="KW-1185">Reference proteome</keyword>
<dbReference type="Gene3D" id="3.40.50.10540">
    <property type="entry name" value="Crotonobetainyl-coa:carnitine coa-transferase, domain 1"/>
    <property type="match status" value="1"/>
</dbReference>
<evidence type="ECO:0000313" key="3">
    <source>
        <dbReference type="EMBL" id="GGG65943.1"/>
    </source>
</evidence>
<protein>
    <submittedName>
        <fullName evidence="3">CoA transferase</fullName>
    </submittedName>
</protein>
<feature type="region of interest" description="Disordered" evidence="2">
    <location>
        <begin position="347"/>
        <end position="366"/>
    </location>
</feature>
<dbReference type="PANTHER" id="PTHR48207">
    <property type="entry name" value="SUCCINATE--HYDROXYMETHYLGLUTARATE COA-TRANSFERASE"/>
    <property type="match status" value="1"/>
</dbReference>
<sequence length="421" mass="45489">MSPSASGALSGIRIIDLTQALSGPFCTSLFADHGADVIKIEPPRGDMIRRTGPFAEDDEHKDFGNVFQNANRNKRSLVLDLKVPEGRQAFLDLVRTADAVVENFSMGVMDRLGLGYESLAEINPRLVYTSIRGFGDHRGGRSPYAHWPAFDIVAQAMGGLMSITGPEADIRVRVGSGIGDSVPGLFAAFGTMTALFEAQRSGRGQYVDTAMVDSVLAVSEVAVNVYDATGRSPQPIGNQLQGFAPFDTVRAKDGEVALGAPHRPQWTQLCQIMGRPELIEDPRFDTDNKRWTHRGEVYAIVKEWAARYTVAELKGLLGGKVPLGPILDAKAIFADPHFAARQMLPTVENPRTGGTTQITGPVSKLSRTPATIRRRAPLLGEHSEQVLREAGYGPEKIRALQTAGATTIPDPTDHVLQGVTP</sequence>
<feature type="compositionally biased region" description="Polar residues" evidence="2">
    <location>
        <begin position="352"/>
        <end position="366"/>
    </location>
</feature>
<dbReference type="Pfam" id="PF02515">
    <property type="entry name" value="CoA_transf_3"/>
    <property type="match status" value="1"/>
</dbReference>
<evidence type="ECO:0000313" key="4">
    <source>
        <dbReference type="Proteomes" id="UP000638848"/>
    </source>
</evidence>
<dbReference type="EMBL" id="BMEQ01000022">
    <property type="protein sequence ID" value="GGG65943.1"/>
    <property type="molecule type" value="Genomic_DNA"/>
</dbReference>
<organism evidence="3 4">
    <name type="scientific">Kocuria dechangensis</name>
    <dbReference type="NCBI Taxonomy" id="1176249"/>
    <lineage>
        <taxon>Bacteria</taxon>
        <taxon>Bacillati</taxon>
        <taxon>Actinomycetota</taxon>
        <taxon>Actinomycetes</taxon>
        <taxon>Micrococcales</taxon>
        <taxon>Micrococcaceae</taxon>
        <taxon>Kocuria</taxon>
    </lineage>
</organism>
<dbReference type="InterPro" id="IPR023606">
    <property type="entry name" value="CoA-Trfase_III_dom_1_sf"/>
</dbReference>
<accession>A0A917H361</accession>
<dbReference type="Proteomes" id="UP000638848">
    <property type="component" value="Unassembled WGS sequence"/>
</dbReference>
<name>A0A917H361_9MICC</name>
<dbReference type="InterPro" id="IPR050483">
    <property type="entry name" value="CoA-transferase_III_domain"/>
</dbReference>
<dbReference type="PANTHER" id="PTHR48207:SF3">
    <property type="entry name" value="SUCCINATE--HYDROXYMETHYLGLUTARATE COA-TRANSFERASE"/>
    <property type="match status" value="1"/>
</dbReference>
<reference evidence="3" key="1">
    <citation type="journal article" date="2014" name="Int. J. Syst. Evol. Microbiol.">
        <title>Complete genome sequence of Corynebacterium casei LMG S-19264T (=DSM 44701T), isolated from a smear-ripened cheese.</title>
        <authorList>
            <consortium name="US DOE Joint Genome Institute (JGI-PGF)"/>
            <person name="Walter F."/>
            <person name="Albersmeier A."/>
            <person name="Kalinowski J."/>
            <person name="Ruckert C."/>
        </authorList>
    </citation>
    <scope>NUCLEOTIDE SEQUENCE</scope>
    <source>
        <strain evidence="3">CGMCC 1.12187</strain>
    </source>
</reference>
<evidence type="ECO:0000256" key="1">
    <source>
        <dbReference type="ARBA" id="ARBA00022679"/>
    </source>
</evidence>
<proteinExistence type="predicted"/>
<reference evidence="3" key="2">
    <citation type="submission" date="2020-09" db="EMBL/GenBank/DDBJ databases">
        <authorList>
            <person name="Sun Q."/>
            <person name="Zhou Y."/>
        </authorList>
    </citation>
    <scope>NUCLEOTIDE SEQUENCE</scope>
    <source>
        <strain evidence="3">CGMCC 1.12187</strain>
    </source>
</reference>
<dbReference type="GO" id="GO:0008410">
    <property type="term" value="F:CoA-transferase activity"/>
    <property type="evidence" value="ECO:0007669"/>
    <property type="project" value="TreeGrafter"/>
</dbReference>
<dbReference type="RefSeq" id="WP_188539087.1">
    <property type="nucleotide sequence ID" value="NZ_BMEQ01000022.1"/>
</dbReference>
<dbReference type="Gene3D" id="3.30.1540.10">
    <property type="entry name" value="formyl-coa transferase, domain 3"/>
    <property type="match status" value="1"/>
</dbReference>
<dbReference type="SUPFAM" id="SSF89796">
    <property type="entry name" value="CoA-transferase family III (CaiB/BaiF)"/>
    <property type="match status" value="1"/>
</dbReference>
<evidence type="ECO:0000256" key="2">
    <source>
        <dbReference type="SAM" id="MobiDB-lite"/>
    </source>
</evidence>